<comment type="caution">
    <text evidence="1">The sequence shown here is derived from an EMBL/GenBank/DDBJ whole genome shotgun (WGS) entry which is preliminary data.</text>
</comment>
<evidence type="ECO:0000313" key="2">
    <source>
        <dbReference type="Proteomes" id="UP001239111"/>
    </source>
</evidence>
<keyword evidence="2" id="KW-1185">Reference proteome</keyword>
<name>A0ACC2PJE7_9HYME</name>
<sequence>MLTLIARRIHRISSNHQLRSFTSQVVLETPNKGSPETTIFVQKIIQSYFCDIVREDEKKLFAPVNYISDLPQHNIIKKFLFGLNYWMKLPSDRLQFLEDITYMTYLAFTMTDDGTDNSELRKSFPTAQQIYGHNRTWLAANALVISAIYKLAESENPKAVQALCKNMIRLYGGLSKREEKKDNISCPSSKMYMESILGETGSYVFSVFDVMQSYSECKKDFTTLAALVGLYFQIQNDNRNFSRDQAYNDKIFAEDITCGTYNYPIILAAETNSLQAEIVLNIVRNRTRNPVIKNYCIDLVKKLGAMKTSLEMETELYKQILCEIENLGGNPEFKDCIEVLHEWKIEEIYPDHPEYENF</sequence>
<gene>
    <name evidence="1" type="ORF">QAD02_019332</name>
</gene>
<organism evidence="1 2">
    <name type="scientific">Eretmocerus hayati</name>
    <dbReference type="NCBI Taxonomy" id="131215"/>
    <lineage>
        <taxon>Eukaryota</taxon>
        <taxon>Metazoa</taxon>
        <taxon>Ecdysozoa</taxon>
        <taxon>Arthropoda</taxon>
        <taxon>Hexapoda</taxon>
        <taxon>Insecta</taxon>
        <taxon>Pterygota</taxon>
        <taxon>Neoptera</taxon>
        <taxon>Endopterygota</taxon>
        <taxon>Hymenoptera</taxon>
        <taxon>Apocrita</taxon>
        <taxon>Proctotrupomorpha</taxon>
        <taxon>Chalcidoidea</taxon>
        <taxon>Aphelinidae</taxon>
        <taxon>Aphelininae</taxon>
        <taxon>Eretmocerus</taxon>
    </lineage>
</organism>
<dbReference type="EMBL" id="CM056741">
    <property type="protein sequence ID" value="KAJ8683540.1"/>
    <property type="molecule type" value="Genomic_DNA"/>
</dbReference>
<proteinExistence type="predicted"/>
<dbReference type="Proteomes" id="UP001239111">
    <property type="component" value="Chromosome 1"/>
</dbReference>
<accession>A0ACC2PJE7</accession>
<protein>
    <submittedName>
        <fullName evidence="1">Uncharacterized protein</fullName>
    </submittedName>
</protein>
<reference evidence="1" key="1">
    <citation type="submission" date="2023-04" db="EMBL/GenBank/DDBJ databases">
        <title>A chromosome-level genome assembly of the parasitoid wasp Eretmocerus hayati.</title>
        <authorList>
            <person name="Zhong Y."/>
            <person name="Liu S."/>
            <person name="Liu Y."/>
        </authorList>
    </citation>
    <scope>NUCLEOTIDE SEQUENCE</scope>
    <source>
        <strain evidence="1">ZJU_SS_LIU_2023</strain>
    </source>
</reference>
<evidence type="ECO:0000313" key="1">
    <source>
        <dbReference type="EMBL" id="KAJ8683540.1"/>
    </source>
</evidence>